<dbReference type="EMBL" id="HACM01001684">
    <property type="protein sequence ID" value="CRZ02126.1"/>
    <property type="molecule type" value="Transcribed_RNA"/>
</dbReference>
<feature type="transmembrane region" description="Helical" evidence="1">
    <location>
        <begin position="86"/>
        <end position="105"/>
    </location>
</feature>
<protein>
    <submittedName>
        <fullName evidence="2">Uncharacterized protein</fullName>
    </submittedName>
</protein>
<proteinExistence type="predicted"/>
<accession>A0A0H5QL90</accession>
<feature type="non-terminal residue" evidence="2">
    <location>
        <position position="107"/>
    </location>
</feature>
<feature type="transmembrane region" description="Helical" evidence="1">
    <location>
        <begin position="62"/>
        <end position="80"/>
    </location>
</feature>
<name>A0A0H5QL90_9EUKA</name>
<dbReference type="AlphaFoldDB" id="A0A0H5QL90"/>
<evidence type="ECO:0000313" key="2">
    <source>
        <dbReference type="EMBL" id="CRZ02126.1"/>
    </source>
</evidence>
<keyword evidence="1" id="KW-1133">Transmembrane helix</keyword>
<sequence length="107" mass="12769">MVITGKALLVWLRDCERRNPLIHLLWLVCLTSRRNIDVYSLTKVASFERSNLFILLRIKLNLLWLIMLSTIPNSVFGRYVREYSSVSIYVIMFLFGRLKMFCFFWDA</sequence>
<organism evidence="2">
    <name type="scientific">Spongospora subterranea</name>
    <dbReference type="NCBI Taxonomy" id="70186"/>
    <lineage>
        <taxon>Eukaryota</taxon>
        <taxon>Sar</taxon>
        <taxon>Rhizaria</taxon>
        <taxon>Endomyxa</taxon>
        <taxon>Phytomyxea</taxon>
        <taxon>Plasmodiophorida</taxon>
        <taxon>Plasmodiophoridae</taxon>
        <taxon>Spongospora</taxon>
    </lineage>
</organism>
<keyword evidence="1" id="KW-0812">Transmembrane</keyword>
<reference evidence="2" key="1">
    <citation type="submission" date="2015-04" db="EMBL/GenBank/DDBJ databases">
        <title>The genome sequence of the plant pathogenic Rhizarian Plasmodiophora brassicae reveals insights in its biotrophic life cycle and the origin of chitin synthesis.</title>
        <authorList>
            <person name="Schwelm A."/>
            <person name="Fogelqvist J."/>
            <person name="Knaust A."/>
            <person name="Julke S."/>
            <person name="Lilja T."/>
            <person name="Dhandapani V."/>
            <person name="Bonilla-Rosso G."/>
            <person name="Karlsson M."/>
            <person name="Shevchenko A."/>
            <person name="Choi S.R."/>
            <person name="Kim H.G."/>
            <person name="Park J.Y."/>
            <person name="Lim Y.P."/>
            <person name="Ludwig-Muller J."/>
            <person name="Dixelius C."/>
        </authorList>
    </citation>
    <scope>NUCLEOTIDE SEQUENCE</scope>
    <source>
        <tissue evidence="2">Potato root galls</tissue>
    </source>
</reference>
<keyword evidence="1" id="KW-0472">Membrane</keyword>
<evidence type="ECO:0000256" key="1">
    <source>
        <dbReference type="SAM" id="Phobius"/>
    </source>
</evidence>